<name>A0A9Q1C1G5_HOLLE</name>
<organism evidence="3 4">
    <name type="scientific">Holothuria leucospilota</name>
    <name type="common">Black long sea cucumber</name>
    <name type="synonym">Mertensiothuria leucospilota</name>
    <dbReference type="NCBI Taxonomy" id="206669"/>
    <lineage>
        <taxon>Eukaryota</taxon>
        <taxon>Metazoa</taxon>
        <taxon>Echinodermata</taxon>
        <taxon>Eleutherozoa</taxon>
        <taxon>Echinozoa</taxon>
        <taxon>Holothuroidea</taxon>
        <taxon>Aspidochirotacea</taxon>
        <taxon>Aspidochirotida</taxon>
        <taxon>Holothuriidae</taxon>
        <taxon>Holothuria</taxon>
    </lineage>
</organism>
<evidence type="ECO:0000313" key="4">
    <source>
        <dbReference type="Proteomes" id="UP001152320"/>
    </source>
</evidence>
<gene>
    <name evidence="3" type="ORF">HOLleu_17503</name>
</gene>
<evidence type="ECO:0000313" key="3">
    <source>
        <dbReference type="EMBL" id="KAJ8036857.1"/>
    </source>
</evidence>
<dbReference type="OrthoDB" id="10688456at2759"/>
<feature type="chain" id="PRO_5040140417" evidence="2">
    <location>
        <begin position="28"/>
        <end position="560"/>
    </location>
</feature>
<dbReference type="EMBL" id="JAIZAY010000008">
    <property type="protein sequence ID" value="KAJ8036857.1"/>
    <property type="molecule type" value="Genomic_DNA"/>
</dbReference>
<evidence type="ECO:0000256" key="1">
    <source>
        <dbReference type="SAM" id="MobiDB-lite"/>
    </source>
</evidence>
<dbReference type="Proteomes" id="UP001152320">
    <property type="component" value="Chromosome 8"/>
</dbReference>
<keyword evidence="4" id="KW-1185">Reference proteome</keyword>
<feature type="compositionally biased region" description="Polar residues" evidence="1">
    <location>
        <begin position="179"/>
        <end position="197"/>
    </location>
</feature>
<sequence>MGRISSACGIICVLLILWAEQCPGVNTQPEANFCVLRTQEGVEIRASLKPSLNAQQKLHQTLDLTNARCCFNPDKKCALTEHLNVTLNNITSLLKYPIHPLWCYKLLNEGGTCFKLMSKCAALHFVRHILNVNTFNNSRYSFYEFGKPSLTQTVDVQITRKTSFNSKETFSVHLRSEKSASTTTQTETPSRLMTNPHRSPEREEDRILIEDVFLLIPEVKDNMKKDSQTRRGARDYLVLNQSLFEFPNSDCFSEKTRFLSLVVPQHRPCVEASSVDLEKQPYDFYVKEKYLQDWFDCFIFSFKVKEIRNGPTEFFLDSFGTLYDPTTTSRHRSSVIFISQQPLILHIFIPNEETSSRSRAPEFFNTVCGTIALYSRQLGSFLNDQCSLIMATIRNAFGIISAYLVNLHSSHLEPFLTDLFTFVATIIRDAYNTIFEYSDTLYSRHLGPFLTDRWTLVTATSGAGYDVIAQHLQPLATFIKGQWSSAVEVLYIFLSFDKFDSISFEKSIVYQWNLIWSYIDHACQKIGVLRADGDATVAAGWIILSVLIGKSIRFLFRSQY</sequence>
<feature type="signal peptide" evidence="2">
    <location>
        <begin position="1"/>
        <end position="27"/>
    </location>
</feature>
<protein>
    <submittedName>
        <fullName evidence="3">Uncharacterized protein</fullName>
    </submittedName>
</protein>
<dbReference type="AlphaFoldDB" id="A0A9Q1C1G5"/>
<proteinExistence type="predicted"/>
<comment type="caution">
    <text evidence="3">The sequence shown here is derived from an EMBL/GenBank/DDBJ whole genome shotgun (WGS) entry which is preliminary data.</text>
</comment>
<accession>A0A9Q1C1G5</accession>
<keyword evidence="2" id="KW-0732">Signal</keyword>
<reference evidence="3" key="1">
    <citation type="submission" date="2021-10" db="EMBL/GenBank/DDBJ databases">
        <title>Tropical sea cucumber genome reveals ecological adaptation and Cuvierian tubules defense mechanism.</title>
        <authorList>
            <person name="Chen T."/>
        </authorList>
    </citation>
    <scope>NUCLEOTIDE SEQUENCE</scope>
    <source>
        <strain evidence="3">Nanhai2018</strain>
        <tissue evidence="3">Muscle</tissue>
    </source>
</reference>
<feature type="region of interest" description="Disordered" evidence="1">
    <location>
        <begin position="175"/>
        <end position="200"/>
    </location>
</feature>
<evidence type="ECO:0000256" key="2">
    <source>
        <dbReference type="SAM" id="SignalP"/>
    </source>
</evidence>